<dbReference type="Gene3D" id="3.40.50.800">
    <property type="entry name" value="Anticodon-binding domain"/>
    <property type="match status" value="1"/>
</dbReference>
<keyword evidence="5" id="KW-0067">ATP-binding</keyword>
<evidence type="ECO:0000313" key="11">
    <source>
        <dbReference type="EMBL" id="PIR88616.1"/>
    </source>
</evidence>
<dbReference type="EMBL" id="PFBB01000014">
    <property type="protein sequence ID" value="PIR88616.1"/>
    <property type="molecule type" value="Genomic_DNA"/>
</dbReference>
<dbReference type="GO" id="GO:0005524">
    <property type="term" value="F:ATP binding"/>
    <property type="evidence" value="ECO:0007669"/>
    <property type="project" value="UniProtKB-KW"/>
</dbReference>
<evidence type="ECO:0000256" key="9">
    <source>
        <dbReference type="ARBA" id="ARBA00047671"/>
    </source>
</evidence>
<reference evidence="12" key="1">
    <citation type="submission" date="2017-09" db="EMBL/GenBank/DDBJ databases">
        <title>Depth-based differentiation of microbial function through sediment-hosted aquifers and enrichment of novel symbionts in the deep terrestrial subsurface.</title>
        <authorList>
            <person name="Probst A.J."/>
            <person name="Ladd B."/>
            <person name="Jarett J.K."/>
            <person name="Geller-Mcgrath D.E."/>
            <person name="Sieber C.M.K."/>
            <person name="Emerson J.B."/>
            <person name="Anantharaman K."/>
            <person name="Thomas B.C."/>
            <person name="Malmstrom R."/>
            <person name="Stieglmeier M."/>
            <person name="Klingl A."/>
            <person name="Woyke T."/>
            <person name="Ryan C.M."/>
            <person name="Banfield J.F."/>
        </authorList>
    </citation>
    <scope>NUCLEOTIDE SEQUENCE [LARGE SCALE GENOMIC DNA]</scope>
</reference>
<comment type="catalytic activity">
    <reaction evidence="9">
        <text>tRNA(Pro) + L-proline + ATP = L-prolyl-tRNA(Pro) + AMP + diphosphate</text>
        <dbReference type="Rhea" id="RHEA:14305"/>
        <dbReference type="Rhea" id="RHEA-COMP:9700"/>
        <dbReference type="Rhea" id="RHEA-COMP:9702"/>
        <dbReference type="ChEBI" id="CHEBI:30616"/>
        <dbReference type="ChEBI" id="CHEBI:33019"/>
        <dbReference type="ChEBI" id="CHEBI:60039"/>
        <dbReference type="ChEBI" id="CHEBI:78442"/>
        <dbReference type="ChEBI" id="CHEBI:78532"/>
        <dbReference type="ChEBI" id="CHEBI:456215"/>
        <dbReference type="EC" id="6.1.1.15"/>
    </reaction>
</comment>
<comment type="caution">
    <text evidence="11">The sequence shown here is derived from an EMBL/GenBank/DDBJ whole genome shotgun (WGS) entry which is preliminary data.</text>
</comment>
<evidence type="ECO:0000256" key="6">
    <source>
        <dbReference type="ARBA" id="ARBA00022917"/>
    </source>
</evidence>
<keyword evidence="7 11" id="KW-0030">Aminoacyl-tRNA synthetase</keyword>
<dbReference type="AlphaFoldDB" id="A0A2H0USI1"/>
<evidence type="ECO:0000259" key="10">
    <source>
        <dbReference type="PROSITE" id="PS50862"/>
    </source>
</evidence>
<dbReference type="InterPro" id="IPR044140">
    <property type="entry name" value="ProRS_anticodon_short"/>
</dbReference>
<organism evidence="11 12">
    <name type="scientific">Candidatus Harrisonbacteria bacterium CG10_big_fil_rev_8_21_14_0_10_44_23</name>
    <dbReference type="NCBI Taxonomy" id="1974585"/>
    <lineage>
        <taxon>Bacteria</taxon>
        <taxon>Candidatus Harrisoniibacteriota</taxon>
    </lineage>
</organism>
<dbReference type="CDD" id="cd00861">
    <property type="entry name" value="ProRS_anticodon_short"/>
    <property type="match status" value="1"/>
</dbReference>
<dbReference type="InterPro" id="IPR036621">
    <property type="entry name" value="Anticodon-bd_dom_sf"/>
</dbReference>
<dbReference type="PANTHER" id="PTHR42753">
    <property type="entry name" value="MITOCHONDRIAL RIBOSOME PROTEIN L39/PROLYL-TRNA LIGASE FAMILY MEMBER"/>
    <property type="match status" value="1"/>
</dbReference>
<dbReference type="PRINTS" id="PR01046">
    <property type="entry name" value="TRNASYNTHPRO"/>
</dbReference>
<dbReference type="InterPro" id="IPR006195">
    <property type="entry name" value="aa-tRNA-synth_II"/>
</dbReference>
<dbReference type="GO" id="GO:0005829">
    <property type="term" value="C:cytosol"/>
    <property type="evidence" value="ECO:0007669"/>
    <property type="project" value="TreeGrafter"/>
</dbReference>
<gene>
    <name evidence="11" type="ORF">COU09_01375</name>
</gene>
<dbReference type="Proteomes" id="UP000229615">
    <property type="component" value="Unassembled WGS sequence"/>
</dbReference>
<dbReference type="InterPro" id="IPR050062">
    <property type="entry name" value="Pro-tRNA_synthetase"/>
</dbReference>
<keyword evidence="4" id="KW-0547">Nucleotide-binding</keyword>
<dbReference type="PROSITE" id="PS50862">
    <property type="entry name" value="AA_TRNA_LIGASE_II"/>
    <property type="match status" value="1"/>
</dbReference>
<evidence type="ECO:0000256" key="3">
    <source>
        <dbReference type="ARBA" id="ARBA00022598"/>
    </source>
</evidence>
<dbReference type="Pfam" id="PF03129">
    <property type="entry name" value="HGTP_anticodon"/>
    <property type="match status" value="1"/>
</dbReference>
<proteinExistence type="predicted"/>
<dbReference type="Pfam" id="PF00587">
    <property type="entry name" value="tRNA-synt_2b"/>
    <property type="match status" value="1"/>
</dbReference>
<evidence type="ECO:0000256" key="4">
    <source>
        <dbReference type="ARBA" id="ARBA00022741"/>
    </source>
</evidence>
<protein>
    <recommendedName>
        <fullName evidence="2">Proline--tRNA ligase</fullName>
        <ecNumber evidence="1">6.1.1.15</ecNumber>
    </recommendedName>
    <alternativeName>
        <fullName evidence="8">Prolyl-tRNA synthetase</fullName>
    </alternativeName>
</protein>
<keyword evidence="3" id="KW-0436">Ligase</keyword>
<evidence type="ECO:0000256" key="1">
    <source>
        <dbReference type="ARBA" id="ARBA00012831"/>
    </source>
</evidence>
<dbReference type="InterPro" id="IPR002314">
    <property type="entry name" value="aa-tRNA-synt_IIb"/>
</dbReference>
<keyword evidence="6" id="KW-0648">Protein biosynthesis</keyword>
<evidence type="ECO:0000256" key="8">
    <source>
        <dbReference type="ARBA" id="ARBA00029731"/>
    </source>
</evidence>
<dbReference type="EC" id="6.1.1.15" evidence="1"/>
<dbReference type="InterPro" id="IPR004154">
    <property type="entry name" value="Anticodon-bd"/>
</dbReference>
<sequence length="412" mass="46734">MYQSKLFTKTRKEAPSEEVAKNASLLIRAGYIHKQMSGVYEFLPLGLRVINKISNIVREEMNKIGGLELKMTVLQDSEHWQKSGRWDDSVVDNWFKSKLSSGAEVGLANTHEEALSSLLKQYIDSYKDLPIYPYQIQVKFRNELRAKSGILRGREFLMKDMYSFSRNQEEHDAFYETAKEAYKRVFTRAGIGDRTFLTFASGGSFSKFSHEFQTLTDSGEDTIYLDKKKKLAINKEVYNDEGLQESGLNKDDLEEVRAIEVGNIFPLGTKYAEAVGLKFKDEKGQSHTPIMGSYGIGVSRLMGAVVEVLATDKGLVWPENIAPFKVHLISLKQNEEAEKIYQQLQEAGVEVLYDDRDLSAGEKFNDADLIGLPYRVVISEKTIKEGKFELKKLQEDEANLVSEAEILKILTS</sequence>
<feature type="domain" description="Aminoacyl-transfer RNA synthetases class-II family profile" evidence="10">
    <location>
        <begin position="38"/>
        <end position="318"/>
    </location>
</feature>
<dbReference type="Gene3D" id="3.30.930.10">
    <property type="entry name" value="Bira Bifunctional Protein, Domain 2"/>
    <property type="match status" value="1"/>
</dbReference>
<dbReference type="PANTHER" id="PTHR42753:SF2">
    <property type="entry name" value="PROLINE--TRNA LIGASE"/>
    <property type="match status" value="1"/>
</dbReference>
<evidence type="ECO:0000256" key="2">
    <source>
        <dbReference type="ARBA" id="ARBA00019110"/>
    </source>
</evidence>
<evidence type="ECO:0000256" key="7">
    <source>
        <dbReference type="ARBA" id="ARBA00023146"/>
    </source>
</evidence>
<accession>A0A2H0USI1</accession>
<name>A0A2H0USI1_9BACT</name>
<dbReference type="SUPFAM" id="SSF52954">
    <property type="entry name" value="Class II aaRS ABD-related"/>
    <property type="match status" value="1"/>
</dbReference>
<dbReference type="SUPFAM" id="SSF55681">
    <property type="entry name" value="Class II aaRS and biotin synthetases"/>
    <property type="match status" value="1"/>
</dbReference>
<evidence type="ECO:0000313" key="12">
    <source>
        <dbReference type="Proteomes" id="UP000229615"/>
    </source>
</evidence>
<dbReference type="GO" id="GO:0004827">
    <property type="term" value="F:proline-tRNA ligase activity"/>
    <property type="evidence" value="ECO:0007669"/>
    <property type="project" value="UniProtKB-EC"/>
</dbReference>
<dbReference type="InterPro" id="IPR002316">
    <property type="entry name" value="Pro-tRNA-ligase_IIa"/>
</dbReference>
<dbReference type="GO" id="GO:0006433">
    <property type="term" value="P:prolyl-tRNA aminoacylation"/>
    <property type="evidence" value="ECO:0007669"/>
    <property type="project" value="InterPro"/>
</dbReference>
<dbReference type="InterPro" id="IPR045864">
    <property type="entry name" value="aa-tRNA-synth_II/BPL/LPL"/>
</dbReference>
<evidence type="ECO:0000256" key="5">
    <source>
        <dbReference type="ARBA" id="ARBA00022840"/>
    </source>
</evidence>